<dbReference type="EMBL" id="BGZK01000320">
    <property type="protein sequence ID" value="GBP36589.1"/>
    <property type="molecule type" value="Genomic_DNA"/>
</dbReference>
<evidence type="ECO:0000313" key="3">
    <source>
        <dbReference type="Proteomes" id="UP000299102"/>
    </source>
</evidence>
<keyword evidence="3" id="KW-1185">Reference proteome</keyword>
<proteinExistence type="predicted"/>
<feature type="compositionally biased region" description="Polar residues" evidence="1">
    <location>
        <begin position="102"/>
        <end position="111"/>
    </location>
</feature>
<comment type="caution">
    <text evidence="2">The sequence shown here is derived from an EMBL/GenBank/DDBJ whole genome shotgun (WGS) entry which is preliminary data.</text>
</comment>
<protein>
    <submittedName>
        <fullName evidence="2">Uncharacterized protein</fullName>
    </submittedName>
</protein>
<sequence>MLPHRQHVRKRIHTPCAAHLTSEYLCKAMCSVVKSLLLFPEETAIKTDLAQRRTATCLSYIVADRGRSLMLNRSVQLYYVELPQRRASRRGGYAKPGELSKLPSQQKNTPR</sequence>
<name>A0A4C1VDA6_EUMVA</name>
<reference evidence="2 3" key="1">
    <citation type="journal article" date="2019" name="Commun. Biol.">
        <title>The bagworm genome reveals a unique fibroin gene that provides high tensile strength.</title>
        <authorList>
            <person name="Kono N."/>
            <person name="Nakamura H."/>
            <person name="Ohtoshi R."/>
            <person name="Tomita M."/>
            <person name="Numata K."/>
            <person name="Arakawa K."/>
        </authorList>
    </citation>
    <scope>NUCLEOTIDE SEQUENCE [LARGE SCALE GENOMIC DNA]</scope>
</reference>
<dbReference type="Proteomes" id="UP000299102">
    <property type="component" value="Unassembled WGS sequence"/>
</dbReference>
<evidence type="ECO:0000313" key="2">
    <source>
        <dbReference type="EMBL" id="GBP36589.1"/>
    </source>
</evidence>
<gene>
    <name evidence="2" type="ORF">EVAR_34332_1</name>
</gene>
<dbReference type="AlphaFoldDB" id="A0A4C1VDA6"/>
<accession>A0A4C1VDA6</accession>
<feature type="region of interest" description="Disordered" evidence="1">
    <location>
        <begin position="89"/>
        <end position="111"/>
    </location>
</feature>
<evidence type="ECO:0000256" key="1">
    <source>
        <dbReference type="SAM" id="MobiDB-lite"/>
    </source>
</evidence>
<organism evidence="2 3">
    <name type="scientific">Eumeta variegata</name>
    <name type="common">Bagworm moth</name>
    <name type="synonym">Eumeta japonica</name>
    <dbReference type="NCBI Taxonomy" id="151549"/>
    <lineage>
        <taxon>Eukaryota</taxon>
        <taxon>Metazoa</taxon>
        <taxon>Ecdysozoa</taxon>
        <taxon>Arthropoda</taxon>
        <taxon>Hexapoda</taxon>
        <taxon>Insecta</taxon>
        <taxon>Pterygota</taxon>
        <taxon>Neoptera</taxon>
        <taxon>Endopterygota</taxon>
        <taxon>Lepidoptera</taxon>
        <taxon>Glossata</taxon>
        <taxon>Ditrysia</taxon>
        <taxon>Tineoidea</taxon>
        <taxon>Psychidae</taxon>
        <taxon>Oiketicinae</taxon>
        <taxon>Eumeta</taxon>
    </lineage>
</organism>